<gene>
    <name evidence="3" type="ORF">CTA1_2089</name>
</gene>
<evidence type="ECO:0000256" key="1">
    <source>
        <dbReference type="SAM" id="Coils"/>
    </source>
</evidence>
<feature type="compositionally biased region" description="Low complexity" evidence="2">
    <location>
        <begin position="95"/>
        <end position="112"/>
    </location>
</feature>
<dbReference type="STRING" id="1306861.A0A4U6X3D8"/>
<evidence type="ECO:0000256" key="2">
    <source>
        <dbReference type="SAM" id="MobiDB-lite"/>
    </source>
</evidence>
<dbReference type="AlphaFoldDB" id="A0A4U6X3D8"/>
<evidence type="ECO:0000313" key="4">
    <source>
        <dbReference type="Proteomes" id="UP000310108"/>
    </source>
</evidence>
<protein>
    <submittedName>
        <fullName evidence="3">Uncharacterized protein</fullName>
    </submittedName>
</protein>
<sequence length="514" mass="58244">MEANKKKDGRGRKPLPSSRGEQPARGSSGPKAGKKPAIPQPDEDDASLLSPIDMSPGRLAAQKRGNLHLGNERMTTASLDRTPCPIDLTREPHKQTSQNQTSQNQNSQNQTSQNQFLLNQALLSQALQNQHPQNQHPQNQHPQNQHPQNQHPQNQHPQNQHPQNQPLQNQLNANRFLMNQPFQNQNPQIQRPQLFPNIDIELGMASQALGHARHMMNSINELGHMTMLASHHRGIVERDLYCSTAQRIELETTLEREKKQHEVDRLELLELKYQNKALDSQIASEKEQKNSLRAEVEGFRANQLMEAAEKTRLQLENAKLRADLNDVRAKVGETEKKLAFHAEGSKKKHGEIPHAIEKRLEAPADSQSKTPPRKRARMDSAAVEVPVTHVWDTHLARLNSNMRKFDVVRDLNDEKSPTYQYIFLELAAILSTKRCTPKFESFLEYSKPGETYCLLQVLHEVEVGEQANPLTGESCNGHEDMGECLKVQCHKAGGDEEKKQYTFLPFDSNKLASN</sequence>
<keyword evidence="1" id="KW-0175">Coiled coil</keyword>
<name>A0A4U6X3D8_9PEZI</name>
<evidence type="ECO:0000313" key="3">
    <source>
        <dbReference type="EMBL" id="TKW49880.1"/>
    </source>
</evidence>
<dbReference type="Proteomes" id="UP000310108">
    <property type="component" value="Unassembled WGS sequence"/>
</dbReference>
<keyword evidence="4" id="KW-1185">Reference proteome</keyword>
<reference evidence="3 4" key="1">
    <citation type="journal article" date="2019" name="PLoS ONE">
        <title>Comparative genome analysis indicates high evolutionary potential of pathogenicity genes in Colletotrichum tanaceti.</title>
        <authorList>
            <person name="Lelwala R.V."/>
            <person name="Korhonen P.K."/>
            <person name="Young N.D."/>
            <person name="Scott J.B."/>
            <person name="Ades P.A."/>
            <person name="Gasser R.B."/>
            <person name="Taylor P.W.J."/>
        </authorList>
    </citation>
    <scope>NUCLEOTIDE SEQUENCE [LARGE SCALE GENOMIC DNA]</scope>
    <source>
        <strain evidence="3">BRIP57314</strain>
    </source>
</reference>
<feature type="region of interest" description="Disordered" evidence="2">
    <location>
        <begin position="67"/>
        <end position="112"/>
    </location>
</feature>
<feature type="region of interest" description="Disordered" evidence="2">
    <location>
        <begin position="342"/>
        <end position="380"/>
    </location>
</feature>
<feature type="compositionally biased region" description="Basic and acidic residues" evidence="2">
    <location>
        <begin position="342"/>
        <end position="362"/>
    </location>
</feature>
<organism evidence="3 4">
    <name type="scientific">Colletotrichum tanaceti</name>
    <dbReference type="NCBI Taxonomy" id="1306861"/>
    <lineage>
        <taxon>Eukaryota</taxon>
        <taxon>Fungi</taxon>
        <taxon>Dikarya</taxon>
        <taxon>Ascomycota</taxon>
        <taxon>Pezizomycotina</taxon>
        <taxon>Sordariomycetes</taxon>
        <taxon>Hypocreomycetidae</taxon>
        <taxon>Glomerellales</taxon>
        <taxon>Glomerellaceae</taxon>
        <taxon>Colletotrichum</taxon>
        <taxon>Colletotrichum destructivum species complex</taxon>
    </lineage>
</organism>
<comment type="caution">
    <text evidence="3">The sequence shown here is derived from an EMBL/GenBank/DDBJ whole genome shotgun (WGS) entry which is preliminary data.</text>
</comment>
<feature type="region of interest" description="Disordered" evidence="2">
    <location>
        <begin position="1"/>
        <end position="53"/>
    </location>
</feature>
<dbReference type="EMBL" id="PJEX01000465">
    <property type="protein sequence ID" value="TKW49880.1"/>
    <property type="molecule type" value="Genomic_DNA"/>
</dbReference>
<accession>A0A4U6X3D8</accession>
<feature type="coiled-coil region" evidence="1">
    <location>
        <begin position="268"/>
        <end position="337"/>
    </location>
</feature>
<feature type="region of interest" description="Disordered" evidence="2">
    <location>
        <begin position="129"/>
        <end position="166"/>
    </location>
</feature>
<proteinExistence type="predicted"/>